<reference evidence="5" key="1">
    <citation type="submission" date="2022-11" db="UniProtKB">
        <authorList>
            <consortium name="WormBaseParasite"/>
        </authorList>
    </citation>
    <scope>IDENTIFICATION</scope>
</reference>
<dbReference type="WBParaSite" id="PgR055_g044_t04">
    <property type="protein sequence ID" value="PgR055_g044_t04"/>
    <property type="gene ID" value="PgR055_g044"/>
</dbReference>
<evidence type="ECO:0000313" key="4">
    <source>
        <dbReference type="Proteomes" id="UP000887569"/>
    </source>
</evidence>
<organism evidence="4 5">
    <name type="scientific">Parascaris univalens</name>
    <name type="common">Nematode worm</name>
    <dbReference type="NCBI Taxonomy" id="6257"/>
    <lineage>
        <taxon>Eukaryota</taxon>
        <taxon>Metazoa</taxon>
        <taxon>Ecdysozoa</taxon>
        <taxon>Nematoda</taxon>
        <taxon>Chromadorea</taxon>
        <taxon>Rhabditida</taxon>
        <taxon>Spirurina</taxon>
        <taxon>Ascaridomorpha</taxon>
        <taxon>Ascaridoidea</taxon>
        <taxon>Ascarididae</taxon>
        <taxon>Parascaris</taxon>
    </lineage>
</organism>
<dbReference type="InterPro" id="IPR050781">
    <property type="entry name" value="CWC22_splicing_factor"/>
</dbReference>
<evidence type="ECO:0000259" key="3">
    <source>
        <dbReference type="PROSITE" id="PS51366"/>
    </source>
</evidence>
<dbReference type="PROSITE" id="PS51366">
    <property type="entry name" value="MI"/>
    <property type="match status" value="1"/>
</dbReference>
<keyword evidence="2" id="KW-0539">Nucleus</keyword>
<dbReference type="Pfam" id="PF02847">
    <property type="entry name" value="MA3"/>
    <property type="match status" value="1"/>
</dbReference>
<dbReference type="PANTHER" id="PTHR18034:SF4">
    <property type="entry name" value="NUCLEOLAR MIF4G DOMAIN-CONTAINING PROTEIN 1"/>
    <property type="match status" value="1"/>
</dbReference>
<evidence type="ECO:0000313" key="5">
    <source>
        <dbReference type="WBParaSite" id="PgR055_g044_t04"/>
    </source>
</evidence>
<name>A0A915BS21_PARUN</name>
<evidence type="ECO:0000256" key="1">
    <source>
        <dbReference type="ARBA" id="ARBA00004123"/>
    </source>
</evidence>
<keyword evidence="4" id="KW-1185">Reference proteome</keyword>
<sequence>AVMKSRDSDVLQKCVSDIHIQLSRIPKERHQEQHLRFLVEEFMAIKNANIRKWTDAVDRTLLDHYISIFRGLTKKVGKETELGMSVDDIEHIAERGRWWLVGSAWQPAMSANTASPSICVQQENTSKFDHSLLTLARKARMNTTLRRNIFCTLLSSQGQQEREIIHICVHCALREPSYNPFYAAVLKHFCAFHKRFKLTMQYALWDRIRELNKLQTWQRPLLAAVIADLILNKSIGITVLKVIEFGTIDPLTTHFLRRLLTNILTRASEATLAEIFGSIVSSAKHKLFSQGLQLFVDLALRKDRKGVKQTLLLSRLDFLDSLWCNEHL</sequence>
<dbReference type="Proteomes" id="UP000887569">
    <property type="component" value="Unplaced"/>
</dbReference>
<accession>A0A915BS21</accession>
<dbReference type="SMART" id="SM00544">
    <property type="entry name" value="MA3"/>
    <property type="match status" value="1"/>
</dbReference>
<dbReference type="InterPro" id="IPR003891">
    <property type="entry name" value="Initiation_fac_eIF4g_MI"/>
</dbReference>
<protein>
    <submittedName>
        <fullName evidence="5">MI domain-containing protein</fullName>
    </submittedName>
</protein>
<dbReference type="GO" id="GO:0003723">
    <property type="term" value="F:RNA binding"/>
    <property type="evidence" value="ECO:0007669"/>
    <property type="project" value="TreeGrafter"/>
</dbReference>
<dbReference type="PANTHER" id="PTHR18034">
    <property type="entry name" value="CELL CYCLE CONTROL PROTEIN CWF22-RELATED"/>
    <property type="match status" value="1"/>
</dbReference>
<comment type="subcellular location">
    <subcellularLocation>
        <location evidence="1">Nucleus</location>
    </subcellularLocation>
</comment>
<dbReference type="AlphaFoldDB" id="A0A915BS21"/>
<dbReference type="GO" id="GO:0042274">
    <property type="term" value="P:ribosomal small subunit biogenesis"/>
    <property type="evidence" value="ECO:0007669"/>
    <property type="project" value="TreeGrafter"/>
</dbReference>
<proteinExistence type="predicted"/>
<evidence type="ECO:0000256" key="2">
    <source>
        <dbReference type="ARBA" id="ARBA00023242"/>
    </source>
</evidence>
<dbReference type="GO" id="GO:0005730">
    <property type="term" value="C:nucleolus"/>
    <property type="evidence" value="ECO:0007669"/>
    <property type="project" value="TreeGrafter"/>
</dbReference>
<feature type="domain" description="MI" evidence="3">
    <location>
        <begin position="124"/>
        <end position="245"/>
    </location>
</feature>